<evidence type="ECO:0000259" key="2">
    <source>
        <dbReference type="Pfam" id="PF01458"/>
    </source>
</evidence>
<evidence type="ECO:0000313" key="4">
    <source>
        <dbReference type="EMBL" id="MBD8033263.1"/>
    </source>
</evidence>
<comment type="similarity">
    <text evidence="1">Belongs to the iron-sulfur cluster assembly SufBD family.</text>
</comment>
<feature type="domain" description="SUF system FeS cluster assembly SufBD N-terminal" evidence="3">
    <location>
        <begin position="105"/>
        <end position="173"/>
    </location>
</feature>
<protein>
    <submittedName>
        <fullName evidence="4">Fe-S cluster assembly protein SufD</fullName>
    </submittedName>
</protein>
<dbReference type="PANTHER" id="PTHR30508:SF1">
    <property type="entry name" value="UPF0051 PROTEIN ABCI8, CHLOROPLASTIC-RELATED"/>
    <property type="match status" value="1"/>
</dbReference>
<dbReference type="RefSeq" id="WP_191703833.1">
    <property type="nucleotide sequence ID" value="NZ_JACSPW010000007.1"/>
</dbReference>
<dbReference type="Pfam" id="PF01458">
    <property type="entry name" value="SUFBD_core"/>
    <property type="match status" value="1"/>
</dbReference>
<dbReference type="InterPro" id="IPR011542">
    <property type="entry name" value="SUF_FeS_clus_asmbl_SufD"/>
</dbReference>
<evidence type="ECO:0000259" key="3">
    <source>
        <dbReference type="Pfam" id="PF19295"/>
    </source>
</evidence>
<reference evidence="4 5" key="1">
    <citation type="submission" date="2020-08" db="EMBL/GenBank/DDBJ databases">
        <title>A Genomic Blueprint of the Chicken Gut Microbiome.</title>
        <authorList>
            <person name="Gilroy R."/>
            <person name="Ravi A."/>
            <person name="Getino M."/>
            <person name="Pursley I."/>
            <person name="Horton D.L."/>
            <person name="Alikhan N.-F."/>
            <person name="Baker D."/>
            <person name="Gharbi K."/>
            <person name="Hall N."/>
            <person name="Watson M."/>
            <person name="Adriaenssens E.M."/>
            <person name="Foster-Nyarko E."/>
            <person name="Jarju S."/>
            <person name="Secka A."/>
            <person name="Antonio M."/>
            <person name="Oren A."/>
            <person name="Chaudhuri R."/>
            <person name="La Ragione R.M."/>
            <person name="Hildebrand F."/>
            <person name="Pallen M.J."/>
        </authorList>
    </citation>
    <scope>NUCLEOTIDE SEQUENCE [LARGE SCALE GENOMIC DNA]</scope>
    <source>
        <strain evidence="4 5">Sa1YVA6</strain>
    </source>
</reference>
<sequence length="435" mass="48269">MTVETKLALSVEEVRSFSQNNAEPAAFTDFRVNAMEKAAELDLPKPDRTNIKKWNFIDFANHTVESAPFASLEELPEEVKAVVDTEKQENLYIQRNNTPAFVKVSEELKNKGVIFTDIQTAIRDHKDLVEKYFMTTAVKVDEHKLTAYHAALVNGGIFVYVPRNVVIEEPLQVVFLNDNAEASLFNHVLLVAEESSAVTYVETYISTFEEAKGQVNVVTEVIAKDNAQVTFGAVDNLAHGYTAYVNRRGHAQRDAKIDWALGLMTNSDTIYENTTNLIGDNSTSDFKMVTVGSGDQKLNFTTLIRQWGKNSDGQILKHGVMKDKAQSIFNGIGHIMHGGTKANAEQESRVLMLSEGARGDANPILLIDEDDVTAGHAASVGRVDPTQLYYLMSRGISKQEAERLVIHGFLAPVVAQLPIEGVKKQLTEVIERKVR</sequence>
<dbReference type="Pfam" id="PF19295">
    <property type="entry name" value="SufBD_N"/>
    <property type="match status" value="1"/>
</dbReference>
<dbReference type="InterPro" id="IPR037284">
    <property type="entry name" value="SUF_FeS_clus_asmbl_SufBD_sf"/>
</dbReference>
<dbReference type="EMBL" id="JACSPW010000007">
    <property type="protein sequence ID" value="MBD8033263.1"/>
    <property type="molecule type" value="Genomic_DNA"/>
</dbReference>
<dbReference type="NCBIfam" id="TIGR01981">
    <property type="entry name" value="sufD"/>
    <property type="match status" value="1"/>
</dbReference>
<organism evidence="4 5">
    <name type="scientific">Solibacillus merdavium</name>
    <dbReference type="NCBI Taxonomy" id="2762218"/>
    <lineage>
        <taxon>Bacteria</taxon>
        <taxon>Bacillati</taxon>
        <taxon>Bacillota</taxon>
        <taxon>Bacilli</taxon>
        <taxon>Bacillales</taxon>
        <taxon>Caryophanaceae</taxon>
        <taxon>Solibacillus</taxon>
    </lineage>
</organism>
<evidence type="ECO:0000313" key="5">
    <source>
        <dbReference type="Proteomes" id="UP000600565"/>
    </source>
</evidence>
<keyword evidence="5" id="KW-1185">Reference proteome</keyword>
<dbReference type="PANTHER" id="PTHR30508">
    <property type="entry name" value="FES CLUSTER ASSEMBLY PROTEIN SUF"/>
    <property type="match status" value="1"/>
</dbReference>
<dbReference type="InterPro" id="IPR045595">
    <property type="entry name" value="SufBD_N"/>
</dbReference>
<name>A0ABR8XMV0_9BACL</name>
<dbReference type="Proteomes" id="UP000600565">
    <property type="component" value="Unassembled WGS sequence"/>
</dbReference>
<comment type="caution">
    <text evidence="4">The sequence shown here is derived from an EMBL/GenBank/DDBJ whole genome shotgun (WGS) entry which is preliminary data.</text>
</comment>
<evidence type="ECO:0000256" key="1">
    <source>
        <dbReference type="ARBA" id="ARBA00043967"/>
    </source>
</evidence>
<dbReference type="InterPro" id="IPR055346">
    <property type="entry name" value="Fe-S_cluster_assembly_SufBD"/>
</dbReference>
<proteinExistence type="inferred from homology"/>
<accession>A0ABR8XMV0</accession>
<feature type="domain" description="SUF system FeS cluster assembly SufBD core" evidence="2">
    <location>
        <begin position="177"/>
        <end position="409"/>
    </location>
</feature>
<gene>
    <name evidence="4" type="primary">sufD</name>
    <name evidence="4" type="ORF">H9632_09295</name>
</gene>
<dbReference type="InterPro" id="IPR000825">
    <property type="entry name" value="SUF_FeS_clus_asmbl_SufBD_core"/>
</dbReference>
<dbReference type="SUPFAM" id="SSF101960">
    <property type="entry name" value="Stabilizer of iron transporter SufD"/>
    <property type="match status" value="1"/>
</dbReference>